<dbReference type="InterPro" id="IPR020818">
    <property type="entry name" value="Chaperonin_GroES"/>
</dbReference>
<dbReference type="InterPro" id="IPR011032">
    <property type="entry name" value="GroES-like_sf"/>
</dbReference>
<dbReference type="EMBL" id="NIVC01003504">
    <property type="protein sequence ID" value="PAA51104.1"/>
    <property type="molecule type" value="Genomic_DNA"/>
</dbReference>
<dbReference type="InterPro" id="IPR037124">
    <property type="entry name" value="Chaperonin_GroES_sf"/>
</dbReference>
<evidence type="ECO:0000313" key="8">
    <source>
        <dbReference type="EMBL" id="PAA70145.1"/>
    </source>
</evidence>
<dbReference type="InterPro" id="IPR018369">
    <property type="entry name" value="Chaprnonin_Cpn10_CS"/>
</dbReference>
<comment type="similarity">
    <text evidence="1 6">Belongs to the GroES chaperonin family.</text>
</comment>
<proteinExistence type="inferred from homology"/>
<dbReference type="CDD" id="cd00320">
    <property type="entry name" value="cpn10"/>
    <property type="match status" value="1"/>
</dbReference>
<dbReference type="Pfam" id="PF00166">
    <property type="entry name" value="Cpn10"/>
    <property type="match status" value="1"/>
</dbReference>
<evidence type="ECO:0000256" key="5">
    <source>
        <dbReference type="ARBA" id="ARBA00031971"/>
    </source>
</evidence>
<dbReference type="GO" id="GO:0046872">
    <property type="term" value="F:metal ion binding"/>
    <property type="evidence" value="ECO:0007669"/>
    <property type="project" value="TreeGrafter"/>
</dbReference>
<dbReference type="GO" id="GO:0051082">
    <property type="term" value="F:unfolded protein binding"/>
    <property type="evidence" value="ECO:0007669"/>
    <property type="project" value="TreeGrafter"/>
</dbReference>
<reference evidence="8 9" key="1">
    <citation type="submission" date="2017-06" db="EMBL/GenBank/DDBJ databases">
        <title>A platform for efficient transgenesis in Macrostomum lignano, a flatworm model organism for stem cell research.</title>
        <authorList>
            <person name="Berezikov E."/>
        </authorList>
    </citation>
    <scope>NUCLEOTIDE SEQUENCE [LARGE SCALE GENOMIC DNA]</scope>
    <source>
        <strain evidence="8">DV1</strain>
        <tissue evidence="8">Whole organism</tissue>
    </source>
</reference>
<protein>
    <recommendedName>
        <fullName evidence="2">10 kDa heat shock protein, mitochondrial</fullName>
    </recommendedName>
    <alternativeName>
        <fullName evidence="4">10 kDa chaperonin</fullName>
    </alternativeName>
    <alternativeName>
        <fullName evidence="5">Chaperonin 10</fullName>
    </alternativeName>
</protein>
<evidence type="ECO:0000256" key="2">
    <source>
        <dbReference type="ARBA" id="ARBA00018842"/>
    </source>
</evidence>
<evidence type="ECO:0000313" key="9">
    <source>
        <dbReference type="Proteomes" id="UP000215902"/>
    </source>
</evidence>
<dbReference type="Gene3D" id="2.30.33.40">
    <property type="entry name" value="GroES chaperonin"/>
    <property type="match status" value="1"/>
</dbReference>
<accession>A0A267F8P0</accession>
<keyword evidence="3 6" id="KW-0143">Chaperone</keyword>
<evidence type="ECO:0000256" key="6">
    <source>
        <dbReference type="RuleBase" id="RU003479"/>
    </source>
</evidence>
<dbReference type="SMART" id="SM00883">
    <property type="entry name" value="Cpn10"/>
    <property type="match status" value="1"/>
</dbReference>
<sequence>QAAATARMHLSAIRSAASKFLPLFDRVLVQRFEPQLKTKGGVLLPEKSKGKVLEATVIATGPGRLCETSGQPLPVSVKVGDKVLLPEFGGTKVTLEDTDYFLFRDADILGKFSA</sequence>
<evidence type="ECO:0000256" key="4">
    <source>
        <dbReference type="ARBA" id="ARBA00029976"/>
    </source>
</evidence>
<comment type="caution">
    <text evidence="8">The sequence shown here is derived from an EMBL/GenBank/DDBJ whole genome shotgun (WGS) entry which is preliminary data.</text>
</comment>
<dbReference type="SUPFAM" id="SSF50129">
    <property type="entry name" value="GroES-like"/>
    <property type="match status" value="1"/>
</dbReference>
<evidence type="ECO:0000313" key="7">
    <source>
        <dbReference type="EMBL" id="PAA51104.1"/>
    </source>
</evidence>
<name>A0A267F8P0_9PLAT</name>
<dbReference type="PANTHER" id="PTHR10772:SF0">
    <property type="entry name" value="10 KDA HEAT SHOCK PROTEIN, MITOCHONDRIAL"/>
    <property type="match status" value="1"/>
</dbReference>
<evidence type="ECO:0000256" key="3">
    <source>
        <dbReference type="ARBA" id="ARBA00023186"/>
    </source>
</evidence>
<organism evidence="8 9">
    <name type="scientific">Macrostomum lignano</name>
    <dbReference type="NCBI Taxonomy" id="282301"/>
    <lineage>
        <taxon>Eukaryota</taxon>
        <taxon>Metazoa</taxon>
        <taxon>Spiralia</taxon>
        <taxon>Lophotrochozoa</taxon>
        <taxon>Platyhelminthes</taxon>
        <taxon>Rhabditophora</taxon>
        <taxon>Macrostomorpha</taxon>
        <taxon>Macrostomida</taxon>
        <taxon>Macrostomidae</taxon>
        <taxon>Macrostomum</taxon>
    </lineage>
</organism>
<gene>
    <name evidence="8" type="ORF">BOX15_Mlig015427g1</name>
    <name evidence="7" type="ORF">BOX15_Mlig015427g3</name>
</gene>
<evidence type="ECO:0000256" key="1">
    <source>
        <dbReference type="ARBA" id="ARBA00006975"/>
    </source>
</evidence>
<dbReference type="FunFam" id="2.30.33.40:FF:000002">
    <property type="entry name" value="10 kDa chaperonin, mitochondrial"/>
    <property type="match status" value="1"/>
</dbReference>
<dbReference type="GO" id="GO:0044183">
    <property type="term" value="F:protein folding chaperone"/>
    <property type="evidence" value="ECO:0007669"/>
    <property type="project" value="InterPro"/>
</dbReference>
<dbReference type="PRINTS" id="PR00297">
    <property type="entry name" value="CHAPERONIN10"/>
</dbReference>
<dbReference type="GO" id="GO:0005524">
    <property type="term" value="F:ATP binding"/>
    <property type="evidence" value="ECO:0007669"/>
    <property type="project" value="InterPro"/>
</dbReference>
<dbReference type="AlphaFoldDB" id="A0A267F8P0"/>
<keyword evidence="9" id="KW-1185">Reference proteome</keyword>
<dbReference type="EMBL" id="NIVC01001263">
    <property type="protein sequence ID" value="PAA70145.1"/>
    <property type="molecule type" value="Genomic_DNA"/>
</dbReference>
<dbReference type="PROSITE" id="PS00681">
    <property type="entry name" value="CHAPERONINS_CPN10"/>
    <property type="match status" value="1"/>
</dbReference>
<dbReference type="HAMAP" id="MF_00580">
    <property type="entry name" value="CH10"/>
    <property type="match status" value="1"/>
</dbReference>
<dbReference type="GO" id="GO:0005759">
    <property type="term" value="C:mitochondrial matrix"/>
    <property type="evidence" value="ECO:0007669"/>
    <property type="project" value="TreeGrafter"/>
</dbReference>
<feature type="non-terminal residue" evidence="8">
    <location>
        <position position="1"/>
    </location>
</feature>
<dbReference type="Proteomes" id="UP000215902">
    <property type="component" value="Unassembled WGS sequence"/>
</dbReference>
<dbReference type="PANTHER" id="PTHR10772">
    <property type="entry name" value="10 KDA HEAT SHOCK PROTEIN"/>
    <property type="match status" value="1"/>
</dbReference>
<dbReference type="STRING" id="282301.A0A267F8P0"/>
<dbReference type="GO" id="GO:0051087">
    <property type="term" value="F:protein-folding chaperone binding"/>
    <property type="evidence" value="ECO:0007669"/>
    <property type="project" value="TreeGrafter"/>
</dbReference>
<dbReference type="OrthoDB" id="184876at2759"/>